<dbReference type="OrthoDB" id="1428804at2759"/>
<evidence type="ECO:0000256" key="1">
    <source>
        <dbReference type="SAM" id="MobiDB-lite"/>
    </source>
</evidence>
<feature type="compositionally biased region" description="Polar residues" evidence="1">
    <location>
        <begin position="50"/>
        <end position="80"/>
    </location>
</feature>
<dbReference type="Gramene" id="rna8848">
    <property type="protein sequence ID" value="RHN73070.1"/>
    <property type="gene ID" value="gene8848"/>
</dbReference>
<dbReference type="EMBL" id="PSQE01000002">
    <property type="protein sequence ID" value="RHN73070.1"/>
    <property type="molecule type" value="Genomic_DNA"/>
</dbReference>
<comment type="caution">
    <text evidence="2">The sequence shown here is derived from an EMBL/GenBank/DDBJ whole genome shotgun (WGS) entry which is preliminary data.</text>
</comment>
<sequence length="100" mass="10933">MSNRLLQSLRKLLETEEGADELFNSNHGTANSFNNHGNGKQDFSRAKINSGANSGDRNRYHTANNYGGRTINNRGSTFNGHGNGSIIDGDFNASTTNYNH</sequence>
<dbReference type="Proteomes" id="UP000265566">
    <property type="component" value="Chromosome 2"/>
</dbReference>
<gene>
    <name evidence="2" type="ORF">MtrunA17_Chr2g0294531</name>
</gene>
<reference evidence="2" key="1">
    <citation type="journal article" date="2018" name="Nat. Plants">
        <title>Whole-genome landscape of Medicago truncatula symbiotic genes.</title>
        <authorList>
            <person name="Pecrix Y."/>
            <person name="Gamas P."/>
            <person name="Carrere S."/>
        </authorList>
    </citation>
    <scope>NUCLEOTIDE SEQUENCE</scope>
    <source>
        <tissue evidence="2">Leaves</tissue>
    </source>
</reference>
<protein>
    <submittedName>
        <fullName evidence="2">Uncharacterized protein</fullName>
    </submittedName>
</protein>
<feature type="region of interest" description="Disordered" evidence="1">
    <location>
        <begin position="23"/>
        <end position="100"/>
    </location>
</feature>
<dbReference type="AlphaFoldDB" id="A0A396J551"/>
<organism evidence="2">
    <name type="scientific">Medicago truncatula</name>
    <name type="common">Barrel medic</name>
    <name type="synonym">Medicago tribuloides</name>
    <dbReference type="NCBI Taxonomy" id="3880"/>
    <lineage>
        <taxon>Eukaryota</taxon>
        <taxon>Viridiplantae</taxon>
        <taxon>Streptophyta</taxon>
        <taxon>Embryophyta</taxon>
        <taxon>Tracheophyta</taxon>
        <taxon>Spermatophyta</taxon>
        <taxon>Magnoliopsida</taxon>
        <taxon>eudicotyledons</taxon>
        <taxon>Gunneridae</taxon>
        <taxon>Pentapetalae</taxon>
        <taxon>rosids</taxon>
        <taxon>fabids</taxon>
        <taxon>Fabales</taxon>
        <taxon>Fabaceae</taxon>
        <taxon>Papilionoideae</taxon>
        <taxon>50 kb inversion clade</taxon>
        <taxon>NPAAA clade</taxon>
        <taxon>Hologalegina</taxon>
        <taxon>IRL clade</taxon>
        <taxon>Trifolieae</taxon>
        <taxon>Medicago</taxon>
    </lineage>
</organism>
<evidence type="ECO:0000313" key="2">
    <source>
        <dbReference type="EMBL" id="RHN73070.1"/>
    </source>
</evidence>
<proteinExistence type="predicted"/>
<name>A0A396J551_MEDTR</name>
<accession>A0A396J551</accession>
<feature type="compositionally biased region" description="Polar residues" evidence="1">
    <location>
        <begin position="23"/>
        <end position="38"/>
    </location>
</feature>